<evidence type="ECO:0000313" key="3">
    <source>
        <dbReference type="Proteomes" id="UP000281738"/>
    </source>
</evidence>
<protein>
    <submittedName>
        <fullName evidence="2">Uncharacterized protein DUF4145</fullName>
    </submittedName>
</protein>
<keyword evidence="3" id="KW-1185">Reference proteome</keyword>
<evidence type="ECO:0000313" key="2">
    <source>
        <dbReference type="EMBL" id="ROR91816.1"/>
    </source>
</evidence>
<dbReference type="AlphaFoldDB" id="A0A3N2CWH5"/>
<gene>
    <name evidence="2" type="ORF">EDD33_2692</name>
</gene>
<dbReference type="Pfam" id="PF13643">
    <property type="entry name" value="DUF4145"/>
    <property type="match status" value="1"/>
</dbReference>
<proteinExistence type="predicted"/>
<feature type="domain" description="DUF4145" evidence="1">
    <location>
        <begin position="80"/>
        <end position="161"/>
    </location>
</feature>
<dbReference type="Proteomes" id="UP000281738">
    <property type="component" value="Unassembled WGS sequence"/>
</dbReference>
<comment type="caution">
    <text evidence="2">The sequence shown here is derived from an EMBL/GenBank/DDBJ whole genome shotgun (WGS) entry which is preliminary data.</text>
</comment>
<evidence type="ECO:0000259" key="1">
    <source>
        <dbReference type="Pfam" id="PF13643"/>
    </source>
</evidence>
<dbReference type="EMBL" id="RKHO01000001">
    <property type="protein sequence ID" value="ROR91816.1"/>
    <property type="molecule type" value="Genomic_DNA"/>
</dbReference>
<organism evidence="2 3">
    <name type="scientific">Nocardioides aurantiacus</name>
    <dbReference type="NCBI Taxonomy" id="86796"/>
    <lineage>
        <taxon>Bacteria</taxon>
        <taxon>Bacillati</taxon>
        <taxon>Actinomycetota</taxon>
        <taxon>Actinomycetes</taxon>
        <taxon>Propionibacteriales</taxon>
        <taxon>Nocardioidaceae</taxon>
        <taxon>Nocardioides</taxon>
    </lineage>
</organism>
<sequence>MSNFKIEDSQRWLRSIPTDHHAGYKATHVCAILRCDGCGNAVLSVTDPAGQGLHWYPPPGAGVLDRQVNVGVASAYDEGMRCLSINAFRAAAVMFRSSLSLFVKDKGSEKARGERHLKSALKHMKADGDLHKSLWEWADHLNQLGNEGAHPEDYDDVTGAEAVGLSKFVRHLIRHEYEMPAQLLRDQGLLGDD</sequence>
<accession>A0A3N2CWH5</accession>
<dbReference type="InterPro" id="IPR025285">
    <property type="entry name" value="DUF4145"/>
</dbReference>
<name>A0A3N2CWH5_9ACTN</name>
<reference evidence="2 3" key="1">
    <citation type="submission" date="2018-11" db="EMBL/GenBank/DDBJ databases">
        <title>Sequencing the genomes of 1000 actinobacteria strains.</title>
        <authorList>
            <person name="Klenk H.-P."/>
        </authorList>
    </citation>
    <scope>NUCLEOTIDE SEQUENCE [LARGE SCALE GENOMIC DNA]</scope>
    <source>
        <strain evidence="2 3">DSM 12652</strain>
    </source>
</reference>